<protein>
    <recommendedName>
        <fullName evidence="6">FMN dependent NADH:quinone oxidoreductase</fullName>
        <ecNumber evidence="6">1.6.5.-</ecNumber>
    </recommendedName>
    <alternativeName>
        <fullName evidence="6">Azo-dye reductase</fullName>
    </alternativeName>
    <alternativeName>
        <fullName evidence="6">FMN-dependent NADH-azo compound oxidoreductase</fullName>
    </alternativeName>
    <alternativeName>
        <fullName evidence="6">FMN-dependent NADH-azoreductase</fullName>
        <ecNumber evidence="6">1.7.1.17</ecNumber>
    </alternativeName>
</protein>
<dbReference type="InterPro" id="IPR003680">
    <property type="entry name" value="Flavodoxin_fold"/>
</dbReference>
<comment type="catalytic activity">
    <reaction evidence="6">
        <text>2 a quinone + NADH + H(+) = 2 a 1,4-benzosemiquinone + NAD(+)</text>
        <dbReference type="Rhea" id="RHEA:65952"/>
        <dbReference type="ChEBI" id="CHEBI:15378"/>
        <dbReference type="ChEBI" id="CHEBI:57540"/>
        <dbReference type="ChEBI" id="CHEBI:57945"/>
        <dbReference type="ChEBI" id="CHEBI:132124"/>
        <dbReference type="ChEBI" id="CHEBI:134225"/>
    </reaction>
</comment>
<name>A0AA96WMC1_9CYAN</name>
<dbReference type="InterPro" id="IPR029039">
    <property type="entry name" value="Flavoprotein-like_sf"/>
</dbReference>
<comment type="function">
    <text evidence="6">Quinone reductase that provides resistance to thiol-specific stress caused by electrophilic quinones.</text>
</comment>
<feature type="binding site" evidence="6">
    <location>
        <begin position="140"/>
        <end position="143"/>
    </location>
    <ligand>
        <name>FMN</name>
        <dbReference type="ChEBI" id="CHEBI:58210"/>
    </ligand>
</feature>
<dbReference type="SUPFAM" id="SSF52218">
    <property type="entry name" value="Flavoproteins"/>
    <property type="match status" value="1"/>
</dbReference>
<dbReference type="GO" id="GO:0016655">
    <property type="term" value="F:oxidoreductase activity, acting on NAD(P)H, quinone or similar compound as acceptor"/>
    <property type="evidence" value="ECO:0007669"/>
    <property type="project" value="InterPro"/>
</dbReference>
<evidence type="ECO:0000256" key="2">
    <source>
        <dbReference type="ARBA" id="ARBA00022643"/>
    </source>
</evidence>
<dbReference type="InterPro" id="IPR050104">
    <property type="entry name" value="FMN-dep_NADH:Q_OxRdtase_AzoR1"/>
</dbReference>
<dbReference type="EC" id="1.7.1.17" evidence="6"/>
<dbReference type="PANTHER" id="PTHR43741:SF2">
    <property type="entry name" value="FMN-DEPENDENT NADH:QUINONE OXIDOREDUCTASE"/>
    <property type="match status" value="1"/>
</dbReference>
<dbReference type="RefSeq" id="WP_316436226.1">
    <property type="nucleotide sequence ID" value="NZ_CP053587.1"/>
</dbReference>
<evidence type="ECO:0000256" key="5">
    <source>
        <dbReference type="ARBA" id="ARBA00048542"/>
    </source>
</evidence>
<dbReference type="GO" id="GO:0009055">
    <property type="term" value="F:electron transfer activity"/>
    <property type="evidence" value="ECO:0007669"/>
    <property type="project" value="UniProtKB-UniRule"/>
</dbReference>
<keyword evidence="3 6" id="KW-0560">Oxidoreductase</keyword>
<feature type="domain" description="Flavodoxin-like fold" evidence="7">
    <location>
        <begin position="3"/>
        <end position="197"/>
    </location>
</feature>
<gene>
    <name evidence="6" type="primary">azoR</name>
    <name evidence="8" type="ORF">HJG54_33520</name>
</gene>
<evidence type="ECO:0000313" key="8">
    <source>
        <dbReference type="EMBL" id="WNZ27759.1"/>
    </source>
</evidence>
<dbReference type="AlphaFoldDB" id="A0AA96WMC1"/>
<dbReference type="EMBL" id="CP053587">
    <property type="protein sequence ID" value="WNZ27759.1"/>
    <property type="molecule type" value="Genomic_DNA"/>
</dbReference>
<keyword evidence="2 6" id="KW-0288">FMN</keyword>
<feature type="binding site" evidence="6">
    <location>
        <begin position="16"/>
        <end position="18"/>
    </location>
    <ligand>
        <name>FMN</name>
        <dbReference type="ChEBI" id="CHEBI:58210"/>
    </ligand>
</feature>
<organism evidence="8">
    <name type="scientific">Leptolyngbya sp. NK1-12</name>
    <dbReference type="NCBI Taxonomy" id="2547451"/>
    <lineage>
        <taxon>Bacteria</taxon>
        <taxon>Bacillati</taxon>
        <taxon>Cyanobacteriota</taxon>
        <taxon>Cyanophyceae</taxon>
        <taxon>Leptolyngbyales</taxon>
        <taxon>Leptolyngbyaceae</taxon>
        <taxon>Leptolyngbya group</taxon>
        <taxon>Leptolyngbya</taxon>
    </lineage>
</organism>
<sequence>MRRILHIDASYSGEKSVSRVLSRIFITAWQKFHPEALVLYRDLGRFPVPYINENWIAAIHSPPETHTPEMIQALEASNPLLEEFLSVDCYVFGIPMYGFTIPATLKAYLEHLIRIGCTYEVDEAGVRGLVHGKKALFITSRGGNYASGSPFGEDHQEPYLRTIFGSFGIQDVEFVNVNNLVLGDREKSMLAAQASLQTLATHW</sequence>
<proteinExistence type="inferred from homology"/>
<comment type="similarity">
    <text evidence="6">Belongs to the azoreductase type 1 family.</text>
</comment>
<evidence type="ECO:0000256" key="1">
    <source>
        <dbReference type="ARBA" id="ARBA00022630"/>
    </source>
</evidence>
<dbReference type="HAMAP" id="MF_01216">
    <property type="entry name" value="Azoreductase_type1"/>
    <property type="match status" value="1"/>
</dbReference>
<evidence type="ECO:0000256" key="3">
    <source>
        <dbReference type="ARBA" id="ARBA00023002"/>
    </source>
</evidence>
<dbReference type="GO" id="GO:0010181">
    <property type="term" value="F:FMN binding"/>
    <property type="evidence" value="ECO:0007669"/>
    <property type="project" value="UniProtKB-UniRule"/>
</dbReference>
<accession>A0AA96WMC1</accession>
<comment type="function">
    <text evidence="6">Also exhibits azoreductase activity. Catalyzes the reductive cleavage of the azo bond in aromatic azo compounds to the corresponding amines.</text>
</comment>
<dbReference type="InterPro" id="IPR023048">
    <property type="entry name" value="NADH:quinone_OxRdtase_FMN_depd"/>
</dbReference>
<evidence type="ECO:0000256" key="4">
    <source>
        <dbReference type="ARBA" id="ARBA00023027"/>
    </source>
</evidence>
<reference evidence="8" key="1">
    <citation type="submission" date="2020-05" db="EMBL/GenBank/DDBJ databases">
        <authorList>
            <person name="Zhu T."/>
            <person name="Keshari N."/>
            <person name="Lu X."/>
        </authorList>
    </citation>
    <scope>NUCLEOTIDE SEQUENCE</scope>
    <source>
        <strain evidence="8">NK1-12</strain>
    </source>
</reference>
<comment type="subunit">
    <text evidence="6">Homodimer.</text>
</comment>
<dbReference type="GO" id="GO:0016652">
    <property type="term" value="F:oxidoreductase activity, acting on NAD(P)H as acceptor"/>
    <property type="evidence" value="ECO:0007669"/>
    <property type="project" value="UniProtKB-UniRule"/>
</dbReference>
<evidence type="ECO:0000259" key="7">
    <source>
        <dbReference type="Pfam" id="PF02525"/>
    </source>
</evidence>
<dbReference type="EC" id="1.6.5.-" evidence="6"/>
<dbReference type="Pfam" id="PF02525">
    <property type="entry name" value="Flavodoxin_2"/>
    <property type="match status" value="1"/>
</dbReference>
<feature type="binding site" evidence="6">
    <location>
        <position position="10"/>
    </location>
    <ligand>
        <name>FMN</name>
        <dbReference type="ChEBI" id="CHEBI:58210"/>
    </ligand>
</feature>
<comment type="caution">
    <text evidence="6">Lacks conserved residue(s) required for the propagation of feature annotation.</text>
</comment>
<comment type="catalytic activity">
    <reaction evidence="5">
        <text>N,N-dimethyl-1,4-phenylenediamine + anthranilate + 2 NAD(+) = 2-(4-dimethylaminophenyl)diazenylbenzoate + 2 NADH + 2 H(+)</text>
        <dbReference type="Rhea" id="RHEA:55872"/>
        <dbReference type="ChEBI" id="CHEBI:15378"/>
        <dbReference type="ChEBI" id="CHEBI:15783"/>
        <dbReference type="ChEBI" id="CHEBI:16567"/>
        <dbReference type="ChEBI" id="CHEBI:57540"/>
        <dbReference type="ChEBI" id="CHEBI:57945"/>
        <dbReference type="ChEBI" id="CHEBI:71579"/>
        <dbReference type="EC" id="1.7.1.17"/>
    </reaction>
    <physiologicalReaction direction="right-to-left" evidence="5">
        <dbReference type="Rhea" id="RHEA:55874"/>
    </physiologicalReaction>
</comment>
<evidence type="ECO:0000256" key="6">
    <source>
        <dbReference type="HAMAP-Rule" id="MF_01216"/>
    </source>
</evidence>
<dbReference type="Gene3D" id="3.40.50.360">
    <property type="match status" value="1"/>
</dbReference>
<dbReference type="PANTHER" id="PTHR43741">
    <property type="entry name" value="FMN-DEPENDENT NADH-AZOREDUCTASE 1"/>
    <property type="match status" value="1"/>
</dbReference>
<comment type="cofactor">
    <cofactor evidence="6">
        <name>FMN</name>
        <dbReference type="ChEBI" id="CHEBI:58210"/>
    </cofactor>
    <text evidence="6">Binds 1 FMN per subunit.</text>
</comment>
<keyword evidence="1 6" id="KW-0285">Flavoprotein</keyword>
<keyword evidence="4 6" id="KW-0520">NAD</keyword>